<dbReference type="AlphaFoldDB" id="A0A815ZP39"/>
<dbReference type="PROSITE" id="PS50026">
    <property type="entry name" value="EGF_3"/>
    <property type="match status" value="1"/>
</dbReference>
<dbReference type="GO" id="GO:0071944">
    <property type="term" value="C:cell periphery"/>
    <property type="evidence" value="ECO:0007669"/>
    <property type="project" value="UniProtKB-ARBA"/>
</dbReference>
<gene>
    <name evidence="8" type="ORF">SEV965_LOCUS39983</name>
</gene>
<dbReference type="SUPFAM" id="SSF57196">
    <property type="entry name" value="EGF/Laminin"/>
    <property type="match status" value="1"/>
</dbReference>
<evidence type="ECO:0000256" key="2">
    <source>
        <dbReference type="ARBA" id="ARBA00022729"/>
    </source>
</evidence>
<evidence type="ECO:0000256" key="3">
    <source>
        <dbReference type="ARBA" id="ARBA00022737"/>
    </source>
</evidence>
<evidence type="ECO:0000256" key="5">
    <source>
        <dbReference type="ARBA" id="ARBA00023180"/>
    </source>
</evidence>
<feature type="disulfide bond" evidence="6">
    <location>
        <begin position="38"/>
        <end position="47"/>
    </location>
</feature>
<organism evidence="8 9">
    <name type="scientific">Rotaria sordida</name>
    <dbReference type="NCBI Taxonomy" id="392033"/>
    <lineage>
        <taxon>Eukaryota</taxon>
        <taxon>Metazoa</taxon>
        <taxon>Spiralia</taxon>
        <taxon>Gnathifera</taxon>
        <taxon>Rotifera</taxon>
        <taxon>Eurotatoria</taxon>
        <taxon>Bdelloidea</taxon>
        <taxon>Philodinida</taxon>
        <taxon>Philodinidae</taxon>
        <taxon>Rotaria</taxon>
    </lineage>
</organism>
<keyword evidence="3" id="KW-0677">Repeat</keyword>
<comment type="caution">
    <text evidence="6">Lacks conserved residue(s) required for the propagation of feature annotation.</text>
</comment>
<feature type="domain" description="EGF-like" evidence="7">
    <location>
        <begin position="12"/>
        <end position="48"/>
    </location>
</feature>
<dbReference type="EMBL" id="CAJNOU010020323">
    <property type="protein sequence ID" value="CAF1584961.1"/>
    <property type="molecule type" value="Genomic_DNA"/>
</dbReference>
<dbReference type="SMART" id="SM00181">
    <property type="entry name" value="EGF"/>
    <property type="match status" value="1"/>
</dbReference>
<keyword evidence="4 6" id="KW-1015">Disulfide bond</keyword>
<dbReference type="InterPro" id="IPR000742">
    <property type="entry name" value="EGF"/>
</dbReference>
<keyword evidence="2" id="KW-0732">Signal</keyword>
<accession>A0A815ZP39</accession>
<evidence type="ECO:0000256" key="1">
    <source>
        <dbReference type="ARBA" id="ARBA00022536"/>
    </source>
</evidence>
<reference evidence="8" key="1">
    <citation type="submission" date="2021-02" db="EMBL/GenBank/DDBJ databases">
        <authorList>
            <person name="Nowell W R."/>
        </authorList>
    </citation>
    <scope>NUCLEOTIDE SEQUENCE</scope>
</reference>
<evidence type="ECO:0000259" key="7">
    <source>
        <dbReference type="PROSITE" id="PS50026"/>
    </source>
</evidence>
<dbReference type="Gene3D" id="2.10.25.10">
    <property type="entry name" value="Laminin"/>
    <property type="match status" value="1"/>
</dbReference>
<dbReference type="FunFam" id="2.10.25.10:FF:000185">
    <property type="entry name" value="basement membrane-specific heparan sulfate proteoglycan core protein-like"/>
    <property type="match status" value="1"/>
</dbReference>
<dbReference type="CDD" id="cd00054">
    <property type="entry name" value="EGF_CA"/>
    <property type="match status" value="1"/>
</dbReference>
<proteinExistence type="predicted"/>
<name>A0A815ZP39_9BILA</name>
<dbReference type="PROSITE" id="PS00022">
    <property type="entry name" value="EGF_1"/>
    <property type="match status" value="1"/>
</dbReference>
<protein>
    <recommendedName>
        <fullName evidence="7">EGF-like domain-containing protein</fullName>
    </recommendedName>
</protein>
<keyword evidence="5" id="KW-0325">Glycoprotein</keyword>
<evidence type="ECO:0000313" key="8">
    <source>
        <dbReference type="EMBL" id="CAF1584961.1"/>
    </source>
</evidence>
<dbReference type="Pfam" id="PF00008">
    <property type="entry name" value="EGF"/>
    <property type="match status" value="1"/>
</dbReference>
<dbReference type="Proteomes" id="UP000663889">
    <property type="component" value="Unassembled WGS sequence"/>
</dbReference>
<keyword evidence="1 6" id="KW-0245">EGF-like domain</keyword>
<evidence type="ECO:0000313" key="9">
    <source>
        <dbReference type="Proteomes" id="UP000663889"/>
    </source>
</evidence>
<evidence type="ECO:0000256" key="4">
    <source>
        <dbReference type="ARBA" id="ARBA00023157"/>
    </source>
</evidence>
<evidence type="ECO:0000256" key="6">
    <source>
        <dbReference type="PROSITE-ProRule" id="PRU00076"/>
    </source>
</evidence>
<comment type="caution">
    <text evidence="8">The sequence shown here is derived from an EMBL/GenBank/DDBJ whole genome shotgun (WGS) entry which is preliminary data.</text>
</comment>
<sequence>MPIETSTTITPNSTPCSPNPCLNRGKCYKFSNTYVCVCPPEYTGPRCESAYAT</sequence>
<feature type="non-terminal residue" evidence="8">
    <location>
        <position position="1"/>
    </location>
</feature>